<name>A0AAV9BWM4_ACOGR</name>
<feature type="domain" description="CWZF3/5/7 THD" evidence="2">
    <location>
        <begin position="835"/>
        <end position="1091"/>
    </location>
</feature>
<evidence type="ECO:0000313" key="3">
    <source>
        <dbReference type="EMBL" id="KAK1281323.1"/>
    </source>
</evidence>
<feature type="region of interest" description="Disordered" evidence="1">
    <location>
        <begin position="64"/>
        <end position="172"/>
    </location>
</feature>
<dbReference type="Proteomes" id="UP001179952">
    <property type="component" value="Unassembled WGS sequence"/>
</dbReference>
<feature type="compositionally biased region" description="Basic and acidic residues" evidence="1">
    <location>
        <begin position="163"/>
        <end position="172"/>
    </location>
</feature>
<feature type="region of interest" description="Disordered" evidence="1">
    <location>
        <begin position="752"/>
        <end position="845"/>
    </location>
</feature>
<dbReference type="InterPro" id="IPR056406">
    <property type="entry name" value="THD_CWZF3/5/7"/>
</dbReference>
<feature type="compositionally biased region" description="Polar residues" evidence="1">
    <location>
        <begin position="772"/>
        <end position="787"/>
    </location>
</feature>
<sequence>MLDWLPGMNSCSVSEEETTKALNALYQIPLPESQTTIHGTSGITLADGGNPDQLQPSLHPMPVVAKKKSGSKDSLIAPSQNQLPNSVKKSQPVSLKCRSLNDVNQHPPYSITSSKDASQQSSKSNDLFFGKRGHKSKDKHKSLGHFSDGGNITGSSKQSKLKSKWETDQESMRASKKIRLDGLHHTDEDWHSENGSTGKVVLNSCSSLQAKVNGENIQKFNEKSSVKGFIEGESRDDSLPAGKKMRDQSQMTSMTSNGAIEVSEVDLAARKRKVKEFKSDQVYPGTFLGNGHLPDDMRFEKVEIKEIESRKEKKSRLSKTDHKEAKANKAASRKDKKGRVNKISLSDSRGLFLGGTGAEKRDCAEKEPQMEKDQNNAVSQRTMDGLDPLRRDLGYPPPLTAATSSSSKVSGSHKNKGYFQEVRGSPVESVSSSPLRISNTDKITSKRNLFVKDESTMDFSIVGSPKRLSDGEAEGGSDQSKTSKAKAASIFLRETMNGDGEAAVLGSFRGALHYQDMDTNQISSTKAREEVHLQACSGTYGIHFPSEFPNVNVENGGGKTSGQITQHEHDGNKNWLSEEKRDSYYHVNESSQLKSKSNSLCSKDRHKSVKPDVESGRVKASDTFGGHEDNYFSKNANGFRCGSDIESRGCFPYHEEMREKSSNIPVKDQKNYLGKKISVGNTSSEGGKDGLPIVGTHEDSLQGSPLLNKQYSNFTCAKDLKNVPDNLHLVSIHGDENSAKNLLLDRAGEAELAPGRGKSQPIAHSGDKQERQNQGSRVTPAPSNGSKSEVFPNCLVNGDASRLSKQKRYPDNQSGSHQGSLKQPMPNGVCSRDIDAPSPVRKDGGHSAATVVLKEARDLKHSANRLKSRGLEHESTGLYFQAALKFLYVASLLESSSAENGRHGETQSIQMYSETARLCNFCAHEYEKCKEMASAALAYKCTEVAYMKVVYSKQTSVSKDCHELQATMIMAPPGESPSSSASDVDNLNHLSASDKAARAKGTAPHVGGNIVFAARNRPNFQRLFSFTQDVNSAMEASRKSYIAFAAASSNFGEAQYGLEGKTSVRSVLDFNFHDVEGLLRLVRLAMEAVSH</sequence>
<reference evidence="3" key="1">
    <citation type="journal article" date="2023" name="Nat. Commun.">
        <title>Diploid and tetraploid genomes of Acorus and the evolution of monocots.</title>
        <authorList>
            <person name="Ma L."/>
            <person name="Liu K.W."/>
            <person name="Li Z."/>
            <person name="Hsiao Y.Y."/>
            <person name="Qi Y."/>
            <person name="Fu T."/>
            <person name="Tang G.D."/>
            <person name="Zhang D."/>
            <person name="Sun W.H."/>
            <person name="Liu D.K."/>
            <person name="Li Y."/>
            <person name="Chen G.Z."/>
            <person name="Liu X.D."/>
            <person name="Liao X.Y."/>
            <person name="Jiang Y.T."/>
            <person name="Yu X."/>
            <person name="Hao Y."/>
            <person name="Huang J."/>
            <person name="Zhao X.W."/>
            <person name="Ke S."/>
            <person name="Chen Y.Y."/>
            <person name="Wu W.L."/>
            <person name="Hsu J.L."/>
            <person name="Lin Y.F."/>
            <person name="Huang M.D."/>
            <person name="Li C.Y."/>
            <person name="Huang L."/>
            <person name="Wang Z.W."/>
            <person name="Zhao X."/>
            <person name="Zhong W.Y."/>
            <person name="Peng D.H."/>
            <person name="Ahmad S."/>
            <person name="Lan S."/>
            <person name="Zhang J.S."/>
            <person name="Tsai W.C."/>
            <person name="Van de Peer Y."/>
            <person name="Liu Z.J."/>
        </authorList>
    </citation>
    <scope>NUCLEOTIDE SEQUENCE</scope>
    <source>
        <strain evidence="3">SCP</strain>
    </source>
</reference>
<dbReference type="Pfam" id="PF24756">
    <property type="entry name" value="THD_CWZF3-5-7"/>
    <property type="match status" value="1"/>
</dbReference>
<feature type="compositionally biased region" description="Polar residues" evidence="1">
    <location>
        <begin position="811"/>
        <end position="821"/>
    </location>
</feature>
<comment type="caution">
    <text evidence="3">The sequence shown here is derived from an EMBL/GenBank/DDBJ whole genome shotgun (WGS) entry which is preliminary data.</text>
</comment>
<organism evidence="3 4">
    <name type="scientific">Acorus gramineus</name>
    <name type="common">Dwarf sweet flag</name>
    <dbReference type="NCBI Taxonomy" id="55184"/>
    <lineage>
        <taxon>Eukaryota</taxon>
        <taxon>Viridiplantae</taxon>
        <taxon>Streptophyta</taxon>
        <taxon>Embryophyta</taxon>
        <taxon>Tracheophyta</taxon>
        <taxon>Spermatophyta</taxon>
        <taxon>Magnoliopsida</taxon>
        <taxon>Liliopsida</taxon>
        <taxon>Acoraceae</taxon>
        <taxon>Acorus</taxon>
    </lineage>
</organism>
<proteinExistence type="predicted"/>
<feature type="compositionally biased region" description="Basic and acidic residues" evidence="1">
    <location>
        <begin position="832"/>
        <end position="845"/>
    </location>
</feature>
<feature type="compositionally biased region" description="Basic and acidic residues" evidence="1">
    <location>
        <begin position="318"/>
        <end position="327"/>
    </location>
</feature>
<gene>
    <name evidence="3" type="ORF">QJS04_geneDACA004804</name>
</gene>
<evidence type="ECO:0000313" key="4">
    <source>
        <dbReference type="Proteomes" id="UP001179952"/>
    </source>
</evidence>
<keyword evidence="4" id="KW-1185">Reference proteome</keyword>
<feature type="region of interest" description="Disordered" evidence="1">
    <location>
        <begin position="588"/>
        <end position="621"/>
    </location>
</feature>
<feature type="compositionally biased region" description="Basic residues" evidence="1">
    <location>
        <begin position="131"/>
        <end position="143"/>
    </location>
</feature>
<feature type="compositionally biased region" description="Polar residues" evidence="1">
    <location>
        <begin position="588"/>
        <end position="601"/>
    </location>
</feature>
<feature type="compositionally biased region" description="Basic and acidic residues" evidence="1">
    <location>
        <begin position="609"/>
        <end position="621"/>
    </location>
</feature>
<evidence type="ECO:0000259" key="2">
    <source>
        <dbReference type="Pfam" id="PF24756"/>
    </source>
</evidence>
<feature type="compositionally biased region" description="Low complexity" evidence="1">
    <location>
        <begin position="110"/>
        <end position="124"/>
    </location>
</feature>
<dbReference type="InterPro" id="IPR055300">
    <property type="entry name" value="CWZF3/5/7"/>
</dbReference>
<evidence type="ECO:0000256" key="1">
    <source>
        <dbReference type="SAM" id="MobiDB-lite"/>
    </source>
</evidence>
<feature type="region of interest" description="Disordered" evidence="1">
    <location>
        <begin position="308"/>
        <end position="380"/>
    </location>
</feature>
<dbReference type="EMBL" id="JAUJYN010000001">
    <property type="protein sequence ID" value="KAK1281323.1"/>
    <property type="molecule type" value="Genomic_DNA"/>
</dbReference>
<reference evidence="3" key="2">
    <citation type="submission" date="2023-06" db="EMBL/GenBank/DDBJ databases">
        <authorList>
            <person name="Ma L."/>
            <person name="Liu K.-W."/>
            <person name="Li Z."/>
            <person name="Hsiao Y.-Y."/>
            <person name="Qi Y."/>
            <person name="Fu T."/>
            <person name="Tang G."/>
            <person name="Zhang D."/>
            <person name="Sun W.-H."/>
            <person name="Liu D.-K."/>
            <person name="Li Y."/>
            <person name="Chen G.-Z."/>
            <person name="Liu X.-D."/>
            <person name="Liao X.-Y."/>
            <person name="Jiang Y.-T."/>
            <person name="Yu X."/>
            <person name="Hao Y."/>
            <person name="Huang J."/>
            <person name="Zhao X.-W."/>
            <person name="Ke S."/>
            <person name="Chen Y.-Y."/>
            <person name="Wu W.-L."/>
            <person name="Hsu J.-L."/>
            <person name="Lin Y.-F."/>
            <person name="Huang M.-D."/>
            <person name="Li C.-Y."/>
            <person name="Huang L."/>
            <person name="Wang Z.-W."/>
            <person name="Zhao X."/>
            <person name="Zhong W.-Y."/>
            <person name="Peng D.-H."/>
            <person name="Ahmad S."/>
            <person name="Lan S."/>
            <person name="Zhang J.-S."/>
            <person name="Tsai W.-C."/>
            <person name="Van De Peer Y."/>
            <person name="Liu Z.-J."/>
        </authorList>
    </citation>
    <scope>NUCLEOTIDE SEQUENCE</scope>
    <source>
        <strain evidence="3">SCP</strain>
        <tissue evidence="3">Leaves</tissue>
    </source>
</reference>
<dbReference type="AlphaFoldDB" id="A0AAV9BWM4"/>
<protein>
    <recommendedName>
        <fullName evidence="2">CWZF3/5/7 THD domain-containing protein</fullName>
    </recommendedName>
</protein>
<feature type="compositionally biased region" description="Polar residues" evidence="1">
    <location>
        <begin position="77"/>
        <end position="93"/>
    </location>
</feature>
<feature type="region of interest" description="Disordered" evidence="1">
    <location>
        <begin position="232"/>
        <end position="254"/>
    </location>
</feature>
<accession>A0AAV9BWM4</accession>
<dbReference type="PANTHER" id="PTHR46524:SF7">
    <property type="entry name" value="CW-TYPE ZINC FINGER"/>
    <property type="match status" value="1"/>
</dbReference>
<feature type="compositionally biased region" description="Basic and acidic residues" evidence="1">
    <location>
        <begin position="358"/>
        <end position="374"/>
    </location>
</feature>
<dbReference type="PANTHER" id="PTHR46524">
    <property type="entry name" value="CW-TYPE ZINC FINGER"/>
    <property type="match status" value="1"/>
</dbReference>
<feature type="region of interest" description="Disordered" evidence="1">
    <location>
        <begin position="462"/>
        <end position="483"/>
    </location>
</feature>